<proteinExistence type="predicted"/>
<comment type="caution">
    <text evidence="1">The sequence shown here is derived from an EMBL/GenBank/DDBJ whole genome shotgun (WGS) entry which is preliminary data.</text>
</comment>
<organism evidence="1 2">
    <name type="scientific">Gossypium anomalum</name>
    <dbReference type="NCBI Taxonomy" id="47600"/>
    <lineage>
        <taxon>Eukaryota</taxon>
        <taxon>Viridiplantae</taxon>
        <taxon>Streptophyta</taxon>
        <taxon>Embryophyta</taxon>
        <taxon>Tracheophyta</taxon>
        <taxon>Spermatophyta</taxon>
        <taxon>Magnoliopsida</taxon>
        <taxon>eudicotyledons</taxon>
        <taxon>Gunneridae</taxon>
        <taxon>Pentapetalae</taxon>
        <taxon>rosids</taxon>
        <taxon>malvids</taxon>
        <taxon>Malvales</taxon>
        <taxon>Malvaceae</taxon>
        <taxon>Malvoideae</taxon>
        <taxon>Gossypium</taxon>
    </lineage>
</organism>
<dbReference type="Gene3D" id="3.30.70.270">
    <property type="match status" value="2"/>
</dbReference>
<dbReference type="Gene3D" id="3.10.10.10">
    <property type="entry name" value="HIV Type 1 Reverse Transcriptase, subunit A, domain 1"/>
    <property type="match status" value="1"/>
</dbReference>
<evidence type="ECO:0008006" key="3">
    <source>
        <dbReference type="Google" id="ProtNLM"/>
    </source>
</evidence>
<evidence type="ECO:0000313" key="2">
    <source>
        <dbReference type="Proteomes" id="UP000701853"/>
    </source>
</evidence>
<protein>
    <recommendedName>
        <fullName evidence="3">Reverse transcriptase domain-containing protein</fullName>
    </recommendedName>
</protein>
<sequence length="169" mass="20188">MCLDYKQLNKLTVKNKYPLLRINNLFDKLRGATVFLKIDFRSSYLKLKVKEFDVLKTAFRMRYGHYEFLITFLCIHELRKSTILICKLCCKFYERSNCLQSSASRSRRSVIEVRSFLRFTRNYRRFVKGFATIVPPLTNLLQKKEEFVWTEESLKSFNKLKAILIKALC</sequence>
<accession>A0A8J5Z2V2</accession>
<dbReference type="InterPro" id="IPR050951">
    <property type="entry name" value="Retrovirus_Pol_polyprotein"/>
</dbReference>
<keyword evidence="2" id="KW-1185">Reference proteome</keyword>
<name>A0A8J5Z2V2_9ROSI</name>
<dbReference type="OrthoDB" id="2431547at2759"/>
<evidence type="ECO:0000313" key="1">
    <source>
        <dbReference type="EMBL" id="KAG8492973.1"/>
    </source>
</evidence>
<dbReference type="PANTHER" id="PTHR37984:SF5">
    <property type="entry name" value="PROTEIN NYNRIN-LIKE"/>
    <property type="match status" value="1"/>
</dbReference>
<dbReference type="Proteomes" id="UP000701853">
    <property type="component" value="Chromosome 5"/>
</dbReference>
<dbReference type="InterPro" id="IPR043502">
    <property type="entry name" value="DNA/RNA_pol_sf"/>
</dbReference>
<dbReference type="InterPro" id="IPR043128">
    <property type="entry name" value="Rev_trsase/Diguanyl_cyclase"/>
</dbReference>
<dbReference type="AlphaFoldDB" id="A0A8J5Z2V2"/>
<dbReference type="SUPFAM" id="SSF56672">
    <property type="entry name" value="DNA/RNA polymerases"/>
    <property type="match status" value="1"/>
</dbReference>
<gene>
    <name evidence="1" type="ORF">CXB51_012670</name>
</gene>
<dbReference type="EMBL" id="JAHUZN010000005">
    <property type="protein sequence ID" value="KAG8492973.1"/>
    <property type="molecule type" value="Genomic_DNA"/>
</dbReference>
<reference evidence="1 2" key="1">
    <citation type="journal article" date="2021" name="bioRxiv">
        <title>The Gossypium anomalum genome as a resource for cotton improvement and evolutionary analysis of hybrid incompatibility.</title>
        <authorList>
            <person name="Grover C.E."/>
            <person name="Yuan D."/>
            <person name="Arick M.A."/>
            <person name="Miller E.R."/>
            <person name="Hu G."/>
            <person name="Peterson D.G."/>
            <person name="Wendel J.F."/>
            <person name="Udall J.A."/>
        </authorList>
    </citation>
    <scope>NUCLEOTIDE SEQUENCE [LARGE SCALE GENOMIC DNA]</scope>
    <source>
        <strain evidence="1">JFW-Udall</strain>
        <tissue evidence="1">Leaf</tissue>
    </source>
</reference>
<dbReference type="PANTHER" id="PTHR37984">
    <property type="entry name" value="PROTEIN CBG26694"/>
    <property type="match status" value="1"/>
</dbReference>